<dbReference type="Proteomes" id="UP000196655">
    <property type="component" value="Unassembled WGS sequence"/>
</dbReference>
<evidence type="ECO:0000313" key="3">
    <source>
        <dbReference type="Proteomes" id="UP000196655"/>
    </source>
</evidence>
<dbReference type="PRINTS" id="PR00313">
    <property type="entry name" value="CABNDNGRPT"/>
</dbReference>
<dbReference type="Gene3D" id="3.60.10.10">
    <property type="entry name" value="Endonuclease/exonuclease/phosphatase"/>
    <property type="match status" value="1"/>
</dbReference>
<gene>
    <name evidence="2" type="ORF">BWR60_05975</name>
</gene>
<dbReference type="InterPro" id="IPR018511">
    <property type="entry name" value="Hemolysin-typ_Ca-bd_CS"/>
</dbReference>
<dbReference type="PANTHER" id="PTHR42834">
    <property type="entry name" value="ENDONUCLEASE/EXONUCLEASE/PHOSPHATASE FAMILY PROTEIN (AFU_ORTHOLOGUE AFUA_3G09210)"/>
    <property type="match status" value="1"/>
</dbReference>
<dbReference type="AlphaFoldDB" id="A0A211ZSL5"/>
<dbReference type="InterPro" id="IPR011049">
    <property type="entry name" value="Serralysin-like_metalloprot_C"/>
</dbReference>
<dbReference type="GO" id="GO:0003824">
    <property type="term" value="F:catalytic activity"/>
    <property type="evidence" value="ECO:0007669"/>
    <property type="project" value="InterPro"/>
</dbReference>
<dbReference type="InterPro" id="IPR036691">
    <property type="entry name" value="Endo/exonu/phosph_ase_sf"/>
</dbReference>
<dbReference type="InterPro" id="IPR001343">
    <property type="entry name" value="Hemolysn_Ca-bd"/>
</dbReference>
<dbReference type="PANTHER" id="PTHR42834:SF1">
    <property type="entry name" value="ENDONUCLEASE_EXONUCLEASE_PHOSPHATASE FAMILY PROTEIN (AFU_ORTHOLOGUE AFUA_3G09210)"/>
    <property type="match status" value="1"/>
</dbReference>
<feature type="domain" description="Endonuclease/exonuclease/phosphatase" evidence="1">
    <location>
        <begin position="504"/>
        <end position="767"/>
    </location>
</feature>
<name>A0A211ZSL5_9PROT</name>
<comment type="caution">
    <text evidence="2">The sequence shown here is derived from an EMBL/GenBank/DDBJ whole genome shotgun (WGS) entry which is preliminary data.</text>
</comment>
<dbReference type="InterPro" id="IPR005135">
    <property type="entry name" value="Endo/exonuclease/phosphatase"/>
</dbReference>
<evidence type="ECO:0000259" key="1">
    <source>
        <dbReference type="Pfam" id="PF03372"/>
    </source>
</evidence>
<dbReference type="STRING" id="1122125.GCA_000423185_04004"/>
<dbReference type="RefSeq" id="WP_088150097.1">
    <property type="nucleotide sequence ID" value="NZ_NHON01000007.1"/>
</dbReference>
<dbReference type="CDD" id="cd04486">
    <property type="entry name" value="YhcR_OBF_like"/>
    <property type="match status" value="1"/>
</dbReference>
<proteinExistence type="predicted"/>
<dbReference type="OrthoDB" id="9773411at2"/>
<evidence type="ECO:0000313" key="2">
    <source>
        <dbReference type="EMBL" id="OWJ68219.1"/>
    </source>
</evidence>
<dbReference type="SUPFAM" id="SSF51120">
    <property type="entry name" value="beta-Roll"/>
    <property type="match status" value="1"/>
</dbReference>
<dbReference type="PROSITE" id="PS00330">
    <property type="entry name" value="HEMOLYSIN_CALCIUM"/>
    <property type="match status" value="1"/>
</dbReference>
<protein>
    <recommendedName>
        <fullName evidence="1">Endonuclease/exonuclease/phosphatase domain-containing protein</fullName>
    </recommendedName>
</protein>
<reference evidence="3" key="1">
    <citation type="submission" date="2017-05" db="EMBL/GenBank/DDBJ databases">
        <authorList>
            <person name="Macchi M."/>
            <person name="Festa S."/>
            <person name="Coppotelli B.M."/>
            <person name="Morelli I.S."/>
        </authorList>
    </citation>
    <scope>NUCLEOTIDE SEQUENCE [LARGE SCALE GENOMIC DNA]</scope>
    <source>
        <strain evidence="3">I</strain>
    </source>
</reference>
<dbReference type="EMBL" id="NHON01000007">
    <property type="protein sequence ID" value="OWJ68219.1"/>
    <property type="molecule type" value="Genomic_DNA"/>
</dbReference>
<organism evidence="2 3">
    <name type="scientific">Inquilinus limosus</name>
    <dbReference type="NCBI Taxonomy" id="171674"/>
    <lineage>
        <taxon>Bacteria</taxon>
        <taxon>Pseudomonadati</taxon>
        <taxon>Pseudomonadota</taxon>
        <taxon>Alphaproteobacteria</taxon>
        <taxon>Rhodospirillales</taxon>
        <taxon>Rhodospirillaceae</taxon>
        <taxon>Inquilinus</taxon>
    </lineage>
</organism>
<keyword evidence="3" id="KW-1185">Reference proteome</keyword>
<dbReference type="Pfam" id="PF03372">
    <property type="entry name" value="Exo_endo_phos"/>
    <property type="match status" value="1"/>
</dbReference>
<dbReference type="GO" id="GO:0005509">
    <property type="term" value="F:calcium ion binding"/>
    <property type="evidence" value="ECO:0007669"/>
    <property type="project" value="InterPro"/>
</dbReference>
<dbReference type="Gene3D" id="2.150.10.10">
    <property type="entry name" value="Serralysin-like metalloprotease, C-terminal"/>
    <property type="match status" value="1"/>
</dbReference>
<dbReference type="SUPFAM" id="SSF56219">
    <property type="entry name" value="DNase I-like"/>
    <property type="match status" value="1"/>
</dbReference>
<sequence>MADPLLNEFVANHVGTDTSEYVEIKGDALTDYSGWTLVQIEGDAGGTGRIISATAIGTTDADGYWSSGFQSNLLQNGSGTLLLVEDYSGAVGQDLDTNDDGVLDATPWARAGDGVAIDDGGSGDRFYSTTVLAPDFDGGSIAVGGASRLPDGVDTDSPSDWTRNDFDLAGLPGQAGTPVPGEALNTPGAENAPVPDTTPEVHAIYEIQGEGHRSEFEGDRVATRGVVTAIASNGFYIQDAQGDGNTATSDAVFVFTGAGAVPAEAQLGVTLDVTGTVTEFQPGGASSHNLTVTEITGASVEVSAVQQTVSVAVTIGAGGYAPPTEVIDDDGRTVLDPAHDGMDYWETLEGMLVDIPAAVVIGPTNGFGEAYVLADHGDHATGTRTGAGGLMISETDQQPERIQIDDDLLGGTMPKLNVGAELGTVQGVVGTNFGWYEVQATKPVTVESSGTLQPETTTLAGDRDHLTVGAINLENLDPKVEDVNLVQDKNPNNVDDDIGSGKFDRLAQQIVSNMGSPDVVALQEVQDGDGAEITGVTSAAETARVLIESIVAQGGPRYEYVDVAPEAGTSGGQPGGNIRVGYLYNPERVDLVEGSVHALTDPDLSDGDAFAASRLPLAADFVFNGETVTLVNNHFTSKGGSSPAYGDTFPPVNGGEDQREAQAAIVNAYVDGRLAADPDAKVMVVGDLNEFSWNDPLKVLRGDTDDSHVLKDLADTLLSPEERWSYVFEGASQELDHMLATGGVYKSGLEFDIVHTNAGFADQVSDHDPSVARLHIPVEGTPENPHVITADKPTFFFNFAVVKGTEDFDEVRATVNVKADDTVERIVLQGDRDLIVWAGNTDTQIAGNSGDNTIYGGAGNDRIAGGAGNDLLIGGSGADVFAFGPGDGRDTILDFDIRQDKLAIADGADATVKWGLLGAVVELDDGTRVTLVGVRPDQIEHADWMV</sequence>
<dbReference type="Pfam" id="PF00353">
    <property type="entry name" value="HemolysinCabind"/>
    <property type="match status" value="1"/>
</dbReference>
<accession>A0A211ZSL5</accession>